<feature type="transmembrane region" description="Helical" evidence="5">
    <location>
        <begin position="20"/>
        <end position="49"/>
    </location>
</feature>
<dbReference type="InterPro" id="IPR005828">
    <property type="entry name" value="MFS_sugar_transport-like"/>
</dbReference>
<feature type="domain" description="Major facilitator superfamily (MFS) profile" evidence="6">
    <location>
        <begin position="24"/>
        <end position="367"/>
    </location>
</feature>
<evidence type="ECO:0000313" key="8">
    <source>
        <dbReference type="Proteomes" id="UP001415857"/>
    </source>
</evidence>
<dbReference type="Gene3D" id="1.20.1250.20">
    <property type="entry name" value="MFS general substrate transporter like domains"/>
    <property type="match status" value="2"/>
</dbReference>
<feature type="transmembrane region" description="Helical" evidence="5">
    <location>
        <begin position="213"/>
        <end position="232"/>
    </location>
</feature>
<evidence type="ECO:0000256" key="4">
    <source>
        <dbReference type="ARBA" id="ARBA00023136"/>
    </source>
</evidence>
<dbReference type="SUPFAM" id="SSF103473">
    <property type="entry name" value="MFS general substrate transporter"/>
    <property type="match status" value="1"/>
</dbReference>
<dbReference type="PANTHER" id="PTHR24064">
    <property type="entry name" value="SOLUTE CARRIER FAMILY 22 MEMBER"/>
    <property type="match status" value="1"/>
</dbReference>
<dbReference type="InterPro" id="IPR020846">
    <property type="entry name" value="MFS_dom"/>
</dbReference>
<feature type="transmembrane region" description="Helical" evidence="5">
    <location>
        <begin position="100"/>
        <end position="119"/>
    </location>
</feature>
<evidence type="ECO:0000256" key="5">
    <source>
        <dbReference type="SAM" id="Phobius"/>
    </source>
</evidence>
<keyword evidence="8" id="KW-1185">Reference proteome</keyword>
<keyword evidence="2 5" id="KW-0812">Transmembrane</keyword>
<comment type="subcellular location">
    <subcellularLocation>
        <location evidence="1">Membrane</location>
        <topology evidence="1">Multi-pass membrane protein</topology>
    </subcellularLocation>
</comment>
<dbReference type="CDD" id="cd17364">
    <property type="entry name" value="MFS_PhT"/>
    <property type="match status" value="1"/>
</dbReference>
<evidence type="ECO:0000259" key="6">
    <source>
        <dbReference type="PROSITE" id="PS50850"/>
    </source>
</evidence>
<dbReference type="Proteomes" id="UP001415857">
    <property type="component" value="Unassembled WGS sequence"/>
</dbReference>
<evidence type="ECO:0000256" key="3">
    <source>
        <dbReference type="ARBA" id="ARBA00022989"/>
    </source>
</evidence>
<dbReference type="AlphaFoldDB" id="A0AAP0S0V9"/>
<dbReference type="Pfam" id="PF00083">
    <property type="entry name" value="Sugar_tr"/>
    <property type="match status" value="1"/>
</dbReference>
<dbReference type="FunFam" id="1.20.1250.20:FF:000492">
    <property type="entry name" value="Probable inorganic phosphate transporter 1-5"/>
    <property type="match status" value="1"/>
</dbReference>
<evidence type="ECO:0000256" key="2">
    <source>
        <dbReference type="ARBA" id="ARBA00022692"/>
    </source>
</evidence>
<gene>
    <name evidence="7" type="ORF">L1049_016474</name>
</gene>
<proteinExistence type="predicted"/>
<name>A0AAP0S0V9_LIQFO</name>
<dbReference type="InterPro" id="IPR036259">
    <property type="entry name" value="MFS_trans_sf"/>
</dbReference>
<dbReference type="EMBL" id="JBBPBK010000003">
    <property type="protein sequence ID" value="KAK9288029.1"/>
    <property type="molecule type" value="Genomic_DNA"/>
</dbReference>
<dbReference type="GO" id="GO:0016020">
    <property type="term" value="C:membrane"/>
    <property type="evidence" value="ECO:0007669"/>
    <property type="project" value="UniProtKB-SubCell"/>
</dbReference>
<feature type="transmembrane region" description="Helical" evidence="5">
    <location>
        <begin position="69"/>
        <end position="88"/>
    </location>
</feature>
<accession>A0AAP0S0V9</accession>
<sequence length="367" mass="40319">MPREQLQVLTALDVAKTQWYHFTTIVIAGMGFFTDAYDLFCISLVTKLLGRIYYHVEGAPKPGTLPPNVSAAVNGVAFCGTLAGQLFFGWLGDKMGRKRVYGLTLILMVVCSIGSGLSFGKNPKAVIATLCFFRFWLGFGIGGDYPLSATIMSEYANKKTRGAFIAAVFAMQGFGILAGGIVALIVSAGFDHKYKSPSYNVDPVGSVVPQADYIWRIILMFGAVPAALTYYWRMKMPETARYTALVAKNAKQAAADMSKVMQVQLEAEEEKVAKITRVQANSFGLFSKEFARRHGLHLLGTASTWFLLDIAFYSQNLFQKDIFSAIGWIPPAATMNAIEEVFRIAKAQTLIALCSTVPWVLVYSGFY</sequence>
<comment type="caution">
    <text evidence="7">The sequence shown here is derived from an EMBL/GenBank/DDBJ whole genome shotgun (WGS) entry which is preliminary data.</text>
</comment>
<evidence type="ECO:0000313" key="7">
    <source>
        <dbReference type="EMBL" id="KAK9288029.1"/>
    </source>
</evidence>
<organism evidence="7 8">
    <name type="scientific">Liquidambar formosana</name>
    <name type="common">Formosan gum</name>
    <dbReference type="NCBI Taxonomy" id="63359"/>
    <lineage>
        <taxon>Eukaryota</taxon>
        <taxon>Viridiplantae</taxon>
        <taxon>Streptophyta</taxon>
        <taxon>Embryophyta</taxon>
        <taxon>Tracheophyta</taxon>
        <taxon>Spermatophyta</taxon>
        <taxon>Magnoliopsida</taxon>
        <taxon>eudicotyledons</taxon>
        <taxon>Gunneridae</taxon>
        <taxon>Pentapetalae</taxon>
        <taxon>Saxifragales</taxon>
        <taxon>Altingiaceae</taxon>
        <taxon>Liquidambar</taxon>
    </lineage>
</organism>
<feature type="transmembrane region" description="Helical" evidence="5">
    <location>
        <begin position="163"/>
        <end position="190"/>
    </location>
</feature>
<dbReference type="PROSITE" id="PS50850">
    <property type="entry name" value="MFS"/>
    <property type="match status" value="1"/>
</dbReference>
<protein>
    <recommendedName>
        <fullName evidence="6">Major facilitator superfamily (MFS) profile domain-containing protein</fullName>
    </recommendedName>
</protein>
<keyword evidence="4 5" id="KW-0472">Membrane</keyword>
<reference evidence="7 8" key="1">
    <citation type="journal article" date="2024" name="Plant J.">
        <title>Genome sequences and population genomics reveal climatic adaptation and genomic divergence between two closely related sweetgum species.</title>
        <authorList>
            <person name="Xu W.Q."/>
            <person name="Ren C.Q."/>
            <person name="Zhang X.Y."/>
            <person name="Comes H.P."/>
            <person name="Liu X.H."/>
            <person name="Li Y.G."/>
            <person name="Kettle C.J."/>
            <person name="Jalonen R."/>
            <person name="Gaisberger H."/>
            <person name="Ma Y.Z."/>
            <person name="Qiu Y.X."/>
        </authorList>
    </citation>
    <scope>NUCLEOTIDE SEQUENCE [LARGE SCALE GENOMIC DNA]</scope>
    <source>
        <strain evidence="7">Hangzhou</strain>
    </source>
</reference>
<dbReference type="GO" id="GO:0022857">
    <property type="term" value="F:transmembrane transporter activity"/>
    <property type="evidence" value="ECO:0007669"/>
    <property type="project" value="InterPro"/>
</dbReference>
<evidence type="ECO:0000256" key="1">
    <source>
        <dbReference type="ARBA" id="ARBA00004141"/>
    </source>
</evidence>
<keyword evidence="3 5" id="KW-1133">Transmembrane helix</keyword>